<protein>
    <submittedName>
        <fullName evidence="4">Glycosyltransferase</fullName>
    </submittedName>
</protein>
<organism evidence="4 5">
    <name type="scientific">Loigolactobacillus rennini DSM 20253</name>
    <dbReference type="NCBI Taxonomy" id="1423796"/>
    <lineage>
        <taxon>Bacteria</taxon>
        <taxon>Bacillati</taxon>
        <taxon>Bacillota</taxon>
        <taxon>Bacilli</taxon>
        <taxon>Lactobacillales</taxon>
        <taxon>Lactobacillaceae</taxon>
        <taxon>Loigolactobacillus</taxon>
    </lineage>
</organism>
<evidence type="ECO:0000256" key="2">
    <source>
        <dbReference type="ARBA" id="ARBA00022679"/>
    </source>
</evidence>
<evidence type="ECO:0000313" key="5">
    <source>
        <dbReference type="Proteomes" id="UP000051638"/>
    </source>
</evidence>
<dbReference type="GO" id="GO:0016757">
    <property type="term" value="F:glycosyltransferase activity"/>
    <property type="evidence" value="ECO:0007669"/>
    <property type="project" value="UniProtKB-KW"/>
</dbReference>
<name>A0A0R2DIJ7_9LACO</name>
<dbReference type="OrthoDB" id="5672604at2"/>
<dbReference type="EMBL" id="AYYI01000003">
    <property type="protein sequence ID" value="KRN00138.1"/>
    <property type="molecule type" value="Genomic_DNA"/>
</dbReference>
<dbReference type="SUPFAM" id="SSF53448">
    <property type="entry name" value="Nucleotide-diphospho-sugar transferases"/>
    <property type="match status" value="1"/>
</dbReference>
<dbReference type="Proteomes" id="UP000051638">
    <property type="component" value="Unassembled WGS sequence"/>
</dbReference>
<dbReference type="GO" id="GO:0046872">
    <property type="term" value="F:metal ion binding"/>
    <property type="evidence" value="ECO:0007669"/>
    <property type="project" value="UniProtKB-KW"/>
</dbReference>
<evidence type="ECO:0000313" key="4">
    <source>
        <dbReference type="EMBL" id="KRN00138.1"/>
    </source>
</evidence>
<gene>
    <name evidence="4" type="ORF">FC24_GL001126</name>
</gene>
<keyword evidence="3" id="KW-0479">Metal-binding</keyword>
<dbReference type="CDD" id="cd04194">
    <property type="entry name" value="GT8_A4GalT_like"/>
    <property type="match status" value="1"/>
</dbReference>
<dbReference type="InterPro" id="IPR002495">
    <property type="entry name" value="Glyco_trans_8"/>
</dbReference>
<evidence type="ECO:0000256" key="1">
    <source>
        <dbReference type="ARBA" id="ARBA00022676"/>
    </source>
</evidence>
<dbReference type="InterPro" id="IPR029044">
    <property type="entry name" value="Nucleotide-diphossugar_trans"/>
</dbReference>
<evidence type="ECO:0000256" key="3">
    <source>
        <dbReference type="ARBA" id="ARBA00022723"/>
    </source>
</evidence>
<dbReference type="STRING" id="1423796.FC24_GL001126"/>
<dbReference type="InterPro" id="IPR050748">
    <property type="entry name" value="Glycosyltrans_8_dom-fam"/>
</dbReference>
<dbReference type="RefSeq" id="WP_057872910.1">
    <property type="nucleotide sequence ID" value="NZ_AYYI01000003.1"/>
</dbReference>
<accession>A0A0R2DIJ7</accession>
<dbReference type="PATRIC" id="fig|1423796.3.peg.1150"/>
<keyword evidence="1" id="KW-0328">Glycosyltransferase</keyword>
<proteinExistence type="predicted"/>
<sequence>MNLLFALDDRMTTPLLTTLYSIVRNSTATRYDIYVIQKKQLQETARITAFCAALGVHYHPLIIGDTVFSKAPITDRYPDIIYYRLLAQQYLPTTLERILYLDVDTLIINDLQPLYQLDLGTNLYAAASHTAITDNVRDSFNQLRLGNYEAESYYNSGVLLYNLPLIRQQVKPTAIKDYIAAKKLTLLLPDQDILNGLYGHQIKKIADERYNFDARRSAIYFALSNGVWDLDWVITHTVVLHFCGRDKPWKKDYHNRYAGLYKHYAHRTQLLLQSQL</sequence>
<comment type="caution">
    <text evidence="4">The sequence shown here is derived from an EMBL/GenBank/DDBJ whole genome shotgun (WGS) entry which is preliminary data.</text>
</comment>
<dbReference type="PANTHER" id="PTHR13778:SF47">
    <property type="entry name" value="LIPOPOLYSACCHARIDE 1,3-GALACTOSYLTRANSFERASE"/>
    <property type="match status" value="1"/>
</dbReference>
<dbReference type="Gene3D" id="3.90.550.10">
    <property type="entry name" value="Spore Coat Polysaccharide Biosynthesis Protein SpsA, Chain A"/>
    <property type="match status" value="1"/>
</dbReference>
<reference evidence="4 5" key="1">
    <citation type="journal article" date="2015" name="Genome Announc.">
        <title>Expanding the biotechnology potential of lactobacilli through comparative genomics of 213 strains and associated genera.</title>
        <authorList>
            <person name="Sun Z."/>
            <person name="Harris H.M."/>
            <person name="McCann A."/>
            <person name="Guo C."/>
            <person name="Argimon S."/>
            <person name="Zhang W."/>
            <person name="Yang X."/>
            <person name="Jeffery I.B."/>
            <person name="Cooney J.C."/>
            <person name="Kagawa T.F."/>
            <person name="Liu W."/>
            <person name="Song Y."/>
            <person name="Salvetti E."/>
            <person name="Wrobel A."/>
            <person name="Rasinkangas P."/>
            <person name="Parkhill J."/>
            <person name="Rea M.C."/>
            <person name="O'Sullivan O."/>
            <person name="Ritari J."/>
            <person name="Douillard F.P."/>
            <person name="Paul Ross R."/>
            <person name="Yang R."/>
            <person name="Briner A.E."/>
            <person name="Felis G.E."/>
            <person name="de Vos W.M."/>
            <person name="Barrangou R."/>
            <person name="Klaenhammer T.R."/>
            <person name="Caufield P.W."/>
            <person name="Cui Y."/>
            <person name="Zhang H."/>
            <person name="O'Toole P.W."/>
        </authorList>
    </citation>
    <scope>NUCLEOTIDE SEQUENCE [LARGE SCALE GENOMIC DNA]</scope>
    <source>
        <strain evidence="4 5">DSM 20253</strain>
    </source>
</reference>
<keyword evidence="2 4" id="KW-0808">Transferase</keyword>
<keyword evidence="5" id="KW-1185">Reference proteome</keyword>
<dbReference type="AlphaFoldDB" id="A0A0R2DIJ7"/>
<dbReference type="PANTHER" id="PTHR13778">
    <property type="entry name" value="GLYCOSYLTRANSFERASE 8 DOMAIN-CONTAINING PROTEIN"/>
    <property type="match status" value="1"/>
</dbReference>
<dbReference type="Pfam" id="PF01501">
    <property type="entry name" value="Glyco_transf_8"/>
    <property type="match status" value="1"/>
</dbReference>